<dbReference type="PRINTS" id="PR00081">
    <property type="entry name" value="GDHRDH"/>
</dbReference>
<dbReference type="InterPro" id="IPR001138">
    <property type="entry name" value="Zn2Cys6_DnaBD"/>
</dbReference>
<dbReference type="PROSITE" id="PS00463">
    <property type="entry name" value="ZN2_CY6_FUNGAL_1"/>
    <property type="match status" value="1"/>
</dbReference>
<dbReference type="AlphaFoldDB" id="A0A167V7A2"/>
<dbReference type="SMART" id="SM00066">
    <property type="entry name" value="GAL4"/>
    <property type="match status" value="1"/>
</dbReference>
<organism evidence="5 6">
    <name type="scientific">Cordyceps fumosorosea (strain ARSEF 2679)</name>
    <name type="common">Isaria fumosorosea</name>
    <dbReference type="NCBI Taxonomy" id="1081104"/>
    <lineage>
        <taxon>Eukaryota</taxon>
        <taxon>Fungi</taxon>
        <taxon>Dikarya</taxon>
        <taxon>Ascomycota</taxon>
        <taxon>Pezizomycotina</taxon>
        <taxon>Sordariomycetes</taxon>
        <taxon>Hypocreomycetidae</taxon>
        <taxon>Hypocreales</taxon>
        <taxon>Cordycipitaceae</taxon>
        <taxon>Cordyceps</taxon>
    </lineage>
</organism>
<keyword evidence="3" id="KW-0539">Nucleus</keyword>
<dbReference type="CDD" id="cd00067">
    <property type="entry name" value="GAL4"/>
    <property type="match status" value="1"/>
</dbReference>
<dbReference type="EMBL" id="AZHB01000012">
    <property type="protein sequence ID" value="OAA62303.1"/>
    <property type="molecule type" value="Genomic_DNA"/>
</dbReference>
<dbReference type="SUPFAM" id="SSF57701">
    <property type="entry name" value="Zn2/Cys6 DNA-binding domain"/>
    <property type="match status" value="1"/>
</dbReference>
<dbReference type="Gene3D" id="3.40.50.720">
    <property type="entry name" value="NAD(P)-binding Rossmann-like Domain"/>
    <property type="match status" value="1"/>
</dbReference>
<dbReference type="RefSeq" id="XP_018704053.1">
    <property type="nucleotide sequence ID" value="XM_018848917.1"/>
</dbReference>
<dbReference type="Pfam" id="PF11951">
    <property type="entry name" value="Fungal_trans_2"/>
    <property type="match status" value="2"/>
</dbReference>
<dbReference type="GO" id="GO:0006633">
    <property type="term" value="P:fatty acid biosynthetic process"/>
    <property type="evidence" value="ECO:0007669"/>
    <property type="project" value="TreeGrafter"/>
</dbReference>
<dbReference type="InterPro" id="IPR036291">
    <property type="entry name" value="NAD(P)-bd_dom_sf"/>
</dbReference>
<dbReference type="PANTHER" id="PTHR42760">
    <property type="entry name" value="SHORT-CHAIN DEHYDROGENASES/REDUCTASES FAMILY MEMBER"/>
    <property type="match status" value="1"/>
</dbReference>
<dbReference type="Gene3D" id="4.10.240.10">
    <property type="entry name" value="Zn(2)-C6 fungal-type DNA-binding domain"/>
    <property type="match status" value="1"/>
</dbReference>
<dbReference type="FunFam" id="3.40.50.720:FF:000084">
    <property type="entry name" value="Short-chain dehydrogenase reductase"/>
    <property type="match status" value="1"/>
</dbReference>
<dbReference type="GeneID" id="30021604"/>
<reference evidence="5 6" key="1">
    <citation type="journal article" date="2016" name="Genome Biol. Evol.">
        <title>Divergent and convergent evolution of fungal pathogenicity.</title>
        <authorList>
            <person name="Shang Y."/>
            <person name="Xiao G."/>
            <person name="Zheng P."/>
            <person name="Cen K."/>
            <person name="Zhan S."/>
            <person name="Wang C."/>
        </authorList>
    </citation>
    <scope>NUCLEOTIDE SEQUENCE [LARGE SCALE GENOMIC DNA]</scope>
    <source>
        <strain evidence="5 6">ARSEF 2679</strain>
    </source>
</reference>
<accession>A0A167V7A2</accession>
<dbReference type="GO" id="GO:0048038">
    <property type="term" value="F:quinone binding"/>
    <property type="evidence" value="ECO:0007669"/>
    <property type="project" value="TreeGrafter"/>
</dbReference>
<dbReference type="CDD" id="cd05233">
    <property type="entry name" value="SDR_c"/>
    <property type="match status" value="1"/>
</dbReference>
<dbReference type="STRING" id="1081104.A0A167V7A2"/>
<sequence>MSLSNLPPRPVRSLSEKVAIVTGAGAAGDDLGNGRAIALLLAEDGASVICVDRDEALAQRTVEMIQEQDSGAAIAFRADVTSDDDCSQCVSKAIAEYGRLDILVNNVGILGPSGTAENVDIAAWSKALEINVTSMMIMAKHAIPAMLKNAPSNGSIRGSIVNMGSVAGLQGGTPSLLYPTSKGAVVNMTRAMAANHGPDGIRVNCVCPGKSPDTRAAILAHTNTGMVYTPMVYNAGSGMSQEMREARRNRSVLRTEGNAWDVASAVRFLAGNEARWITGCSTCTKRRIRCDGRRPTCMKCQKKGLDCPGYGPRLRWADGVAVRGKLKGRLPFAQQTADQAQSSSAATCAAGMQLMPIPPPDMLQTTLSNSLPQLIEYYDKNLAGLMVWVDSAENAYRQAVLPRVRHTPGLRLAVAAFASHHGSSRFQHAMELFPEAARDACLGMIHTRVQDMTSRLTKGAELDSQTDIADAEWMLACILMIACYEMSNSQASAAEGHRLAARTLVNVFGSKRGYNDGLFAFLRNQLSIYDVLVSTTSFSLEDIRNTVMPTPGSKNVLFADYLTYLHQVTLASRYPSPIPEEVSLLFTDFDFSPHSIRSKFTQARGATLIAAGRLGIEKATMRRDFTRLVDVYHYAAVLYSYRCLGYATAENPDWQPTVTKLFEQLLCFQYPGICVQNLPWPMFVAGTECWGDAQRQQTVRELLGKVLAATNFRHYEGVLGFLNAFWTGNQPDWRSLAQDLQTKGFRILVI</sequence>
<dbReference type="Pfam" id="PF13561">
    <property type="entry name" value="adh_short_C2"/>
    <property type="match status" value="1"/>
</dbReference>
<dbReference type="Proteomes" id="UP000076744">
    <property type="component" value="Unassembled WGS sequence"/>
</dbReference>
<evidence type="ECO:0000256" key="2">
    <source>
        <dbReference type="ARBA" id="ARBA00022857"/>
    </source>
</evidence>
<evidence type="ECO:0000313" key="6">
    <source>
        <dbReference type="Proteomes" id="UP000076744"/>
    </source>
</evidence>
<name>A0A167V7A2_CORFA</name>
<dbReference type="PROSITE" id="PS00061">
    <property type="entry name" value="ADH_SHORT"/>
    <property type="match status" value="1"/>
</dbReference>
<dbReference type="GO" id="GO:0016616">
    <property type="term" value="F:oxidoreductase activity, acting on the CH-OH group of donors, NAD or NADP as acceptor"/>
    <property type="evidence" value="ECO:0007669"/>
    <property type="project" value="TreeGrafter"/>
</dbReference>
<gene>
    <name evidence="5" type="ORF">ISF_05312</name>
</gene>
<dbReference type="OrthoDB" id="3251668at2759"/>
<evidence type="ECO:0000259" key="4">
    <source>
        <dbReference type="PROSITE" id="PS50048"/>
    </source>
</evidence>
<protein>
    <submittedName>
        <fullName evidence="5">Fungal transcriptional regulatory protein</fullName>
    </submittedName>
</protein>
<evidence type="ECO:0000256" key="3">
    <source>
        <dbReference type="ARBA" id="ARBA00023242"/>
    </source>
</evidence>
<evidence type="ECO:0000313" key="5">
    <source>
        <dbReference type="EMBL" id="OAA62303.1"/>
    </source>
</evidence>
<comment type="similarity">
    <text evidence="1">Belongs to the short-chain dehydrogenases/reductases (SDR) family.</text>
</comment>
<feature type="domain" description="Zn(2)-C6 fungal-type" evidence="4">
    <location>
        <begin position="279"/>
        <end position="307"/>
    </location>
</feature>
<keyword evidence="2" id="KW-0521">NADP</keyword>
<dbReference type="InterPro" id="IPR021858">
    <property type="entry name" value="Fun_TF"/>
</dbReference>
<dbReference type="InterPro" id="IPR002347">
    <property type="entry name" value="SDR_fam"/>
</dbReference>
<proteinExistence type="inferred from homology"/>
<comment type="caution">
    <text evidence="5">The sequence shown here is derived from an EMBL/GenBank/DDBJ whole genome shotgun (WGS) entry which is preliminary data.</text>
</comment>
<dbReference type="InterPro" id="IPR020904">
    <property type="entry name" value="Sc_DH/Rdtase_CS"/>
</dbReference>
<dbReference type="PROSITE" id="PS50048">
    <property type="entry name" value="ZN2_CY6_FUNGAL_2"/>
    <property type="match status" value="1"/>
</dbReference>
<evidence type="ECO:0000256" key="1">
    <source>
        <dbReference type="ARBA" id="ARBA00006484"/>
    </source>
</evidence>
<dbReference type="PRINTS" id="PR00080">
    <property type="entry name" value="SDRFAMILY"/>
</dbReference>
<dbReference type="PANTHER" id="PTHR42760:SF122">
    <property type="entry name" value="NAD(P)-BINDING PROTEIN"/>
    <property type="match status" value="1"/>
</dbReference>
<keyword evidence="6" id="KW-1185">Reference proteome</keyword>
<dbReference type="InterPro" id="IPR036864">
    <property type="entry name" value="Zn2-C6_fun-type_DNA-bd_sf"/>
</dbReference>
<dbReference type="GO" id="GO:0000981">
    <property type="term" value="F:DNA-binding transcription factor activity, RNA polymerase II-specific"/>
    <property type="evidence" value="ECO:0007669"/>
    <property type="project" value="InterPro"/>
</dbReference>
<dbReference type="SUPFAM" id="SSF51735">
    <property type="entry name" value="NAD(P)-binding Rossmann-fold domains"/>
    <property type="match status" value="1"/>
</dbReference>
<dbReference type="GO" id="GO:0008270">
    <property type="term" value="F:zinc ion binding"/>
    <property type="evidence" value="ECO:0007669"/>
    <property type="project" value="InterPro"/>
</dbReference>